<dbReference type="InterPro" id="IPR036249">
    <property type="entry name" value="Thioredoxin-like_sf"/>
</dbReference>
<dbReference type="GO" id="GO:0030416">
    <property type="term" value="P:methylamine metabolic process"/>
    <property type="evidence" value="ECO:0007669"/>
    <property type="project" value="InterPro"/>
</dbReference>
<dbReference type="Pfam" id="PF07291">
    <property type="entry name" value="MauE"/>
    <property type="match status" value="1"/>
</dbReference>
<protein>
    <recommendedName>
        <fullName evidence="6">Methylamine utilisation protein MauE domain-containing protein</fullName>
    </recommendedName>
</protein>
<evidence type="ECO:0000256" key="4">
    <source>
        <dbReference type="ARBA" id="ARBA00023136"/>
    </source>
</evidence>
<evidence type="ECO:0000313" key="7">
    <source>
        <dbReference type="EMBL" id="HJG90439.1"/>
    </source>
</evidence>
<reference evidence="7" key="2">
    <citation type="submission" date="2021-09" db="EMBL/GenBank/DDBJ databases">
        <authorList>
            <person name="Gilroy R."/>
        </authorList>
    </citation>
    <scope>NUCLEOTIDE SEQUENCE</scope>
    <source>
        <strain evidence="7">ChiGjej5B5-22894</strain>
    </source>
</reference>
<accession>A0A921MUJ9</accession>
<dbReference type="EMBL" id="DYUE01000050">
    <property type="protein sequence ID" value="HJG90439.1"/>
    <property type="molecule type" value="Genomic_DNA"/>
</dbReference>
<evidence type="ECO:0000313" key="8">
    <source>
        <dbReference type="Proteomes" id="UP000742460"/>
    </source>
</evidence>
<evidence type="ECO:0000259" key="6">
    <source>
        <dbReference type="Pfam" id="PF07291"/>
    </source>
</evidence>
<keyword evidence="3 5" id="KW-1133">Transmembrane helix</keyword>
<sequence length="368" mass="37992">MTSLLIAAPVLLTLTLLTSGLAKLGARRGTEDAMTSLRLPLRPFHRSVATLLPVAEVALALVLWVPSAPLQTLVAVAITALMLTYLVIIARALTFEERVECACFGTLASPTVSRTTLARNVLLSMLSLLTVVSALSGLMETALVRQPLTVIGMGASLLLAIVLTALALGGISALGADADAPAPAPSAASAASAANAPDGAAPSEGTGKQLAAEEELLDYERAPIPPAVLQQADTRLVTLQQLAGQRAALLVFVTEGCGPCERVLDEVPGWLTALSPFLQVKVVLSRPLDQLRERTLERVGEHALHDLQFTARRALGARTAPSAVLLGADGLLAGGPVDGGSAVIEFVEEIIEQLGAAQEAGELQGPSA</sequence>
<comment type="caution">
    <text evidence="7">The sequence shown here is derived from an EMBL/GenBank/DDBJ whole genome shotgun (WGS) entry which is preliminary data.</text>
</comment>
<feature type="domain" description="Methylamine utilisation protein MauE" evidence="6">
    <location>
        <begin position="2"/>
        <end position="131"/>
    </location>
</feature>
<gene>
    <name evidence="7" type="ORF">K8V81_01810</name>
</gene>
<feature type="transmembrane region" description="Helical" evidence="5">
    <location>
        <begin position="150"/>
        <end position="176"/>
    </location>
</feature>
<reference evidence="7" key="1">
    <citation type="journal article" date="2021" name="PeerJ">
        <title>Extensive microbial diversity within the chicken gut microbiome revealed by metagenomics and culture.</title>
        <authorList>
            <person name="Gilroy R."/>
            <person name="Ravi A."/>
            <person name="Getino M."/>
            <person name="Pursley I."/>
            <person name="Horton D.L."/>
            <person name="Alikhan N.F."/>
            <person name="Baker D."/>
            <person name="Gharbi K."/>
            <person name="Hall N."/>
            <person name="Watson M."/>
            <person name="Adriaenssens E.M."/>
            <person name="Foster-Nyarko E."/>
            <person name="Jarju S."/>
            <person name="Secka A."/>
            <person name="Antonio M."/>
            <person name="Oren A."/>
            <person name="Chaudhuri R.R."/>
            <person name="La Ragione R."/>
            <person name="Hildebrand F."/>
            <person name="Pallen M.J."/>
        </authorList>
    </citation>
    <scope>NUCLEOTIDE SEQUENCE</scope>
    <source>
        <strain evidence="7">ChiGjej5B5-22894</strain>
    </source>
</reference>
<feature type="transmembrane region" description="Helical" evidence="5">
    <location>
        <begin position="72"/>
        <end position="90"/>
    </location>
</feature>
<keyword evidence="4 5" id="KW-0472">Membrane</keyword>
<dbReference type="GO" id="GO:0016020">
    <property type="term" value="C:membrane"/>
    <property type="evidence" value="ECO:0007669"/>
    <property type="project" value="UniProtKB-SubCell"/>
</dbReference>
<dbReference type="InterPro" id="IPR009908">
    <property type="entry name" value="Methylamine_util_MauE"/>
</dbReference>
<evidence type="ECO:0000256" key="5">
    <source>
        <dbReference type="SAM" id="Phobius"/>
    </source>
</evidence>
<name>A0A921MUJ9_9MICO</name>
<organism evidence="7 8">
    <name type="scientific">Brachybacterium massiliense</name>
    <dbReference type="NCBI Taxonomy" id="1755098"/>
    <lineage>
        <taxon>Bacteria</taxon>
        <taxon>Bacillati</taxon>
        <taxon>Actinomycetota</taxon>
        <taxon>Actinomycetes</taxon>
        <taxon>Micrococcales</taxon>
        <taxon>Dermabacteraceae</taxon>
        <taxon>Brachybacterium</taxon>
    </lineage>
</organism>
<feature type="transmembrane region" description="Helical" evidence="5">
    <location>
        <begin position="117"/>
        <end position="138"/>
    </location>
</feature>
<evidence type="ECO:0000256" key="2">
    <source>
        <dbReference type="ARBA" id="ARBA00022692"/>
    </source>
</evidence>
<evidence type="ECO:0000256" key="3">
    <source>
        <dbReference type="ARBA" id="ARBA00022989"/>
    </source>
</evidence>
<comment type="subcellular location">
    <subcellularLocation>
        <location evidence="1">Membrane</location>
        <topology evidence="1">Multi-pass membrane protein</topology>
    </subcellularLocation>
</comment>
<feature type="transmembrane region" description="Helical" evidence="5">
    <location>
        <begin position="46"/>
        <end position="65"/>
    </location>
</feature>
<keyword evidence="2 5" id="KW-0812">Transmembrane</keyword>
<dbReference type="Gene3D" id="3.40.30.10">
    <property type="entry name" value="Glutaredoxin"/>
    <property type="match status" value="1"/>
</dbReference>
<dbReference type="Proteomes" id="UP000742460">
    <property type="component" value="Unassembled WGS sequence"/>
</dbReference>
<evidence type="ECO:0000256" key="1">
    <source>
        <dbReference type="ARBA" id="ARBA00004141"/>
    </source>
</evidence>
<dbReference type="AlphaFoldDB" id="A0A921MUJ9"/>
<dbReference type="SUPFAM" id="SSF52833">
    <property type="entry name" value="Thioredoxin-like"/>
    <property type="match status" value="1"/>
</dbReference>
<proteinExistence type="predicted"/>